<evidence type="ECO:0000313" key="7">
    <source>
        <dbReference type="Proteomes" id="UP000054270"/>
    </source>
</evidence>
<dbReference type="EMBL" id="KN817653">
    <property type="protein sequence ID" value="KJA15154.1"/>
    <property type="molecule type" value="Genomic_DNA"/>
</dbReference>
<evidence type="ECO:0000256" key="1">
    <source>
        <dbReference type="ARBA" id="ARBA00010458"/>
    </source>
</evidence>
<keyword evidence="2" id="KW-0677">Repeat</keyword>
<evidence type="ECO:0000256" key="3">
    <source>
        <dbReference type="ARBA" id="ARBA00022801"/>
    </source>
</evidence>
<dbReference type="InterPro" id="IPR033120">
    <property type="entry name" value="HOTDOG_ACOT"/>
</dbReference>
<dbReference type="GO" id="GO:0005739">
    <property type="term" value="C:mitochondrion"/>
    <property type="evidence" value="ECO:0007669"/>
    <property type="project" value="TreeGrafter"/>
</dbReference>
<feature type="domain" description="HotDog ACOT-type" evidence="5">
    <location>
        <begin position="210"/>
        <end position="327"/>
    </location>
</feature>
<dbReference type="SUPFAM" id="SSF54637">
    <property type="entry name" value="Thioesterase/thiol ester dehydrase-isomerase"/>
    <property type="match status" value="2"/>
</dbReference>
<keyword evidence="7" id="KW-1185">Reference proteome</keyword>
<name>A0A0D2N7U8_HYPSF</name>
<evidence type="ECO:0000259" key="5">
    <source>
        <dbReference type="PROSITE" id="PS51770"/>
    </source>
</evidence>
<dbReference type="PANTHER" id="PTHR12655:SF0">
    <property type="entry name" value="ACYL-COENZYME A THIOESTERASE 9, MITOCHONDRIAL"/>
    <property type="match status" value="1"/>
</dbReference>
<dbReference type="Gene3D" id="3.10.129.10">
    <property type="entry name" value="Hotdog Thioesterase"/>
    <property type="match status" value="2"/>
</dbReference>
<dbReference type="InterPro" id="IPR029069">
    <property type="entry name" value="HotDog_dom_sf"/>
</dbReference>
<dbReference type="Proteomes" id="UP000054270">
    <property type="component" value="Unassembled WGS sequence"/>
</dbReference>
<protein>
    <recommendedName>
        <fullName evidence="5">HotDog ACOT-type domain-containing protein</fullName>
    </recommendedName>
</protein>
<keyword evidence="3" id="KW-0378">Hydrolase</keyword>
<dbReference type="OrthoDB" id="331699at2759"/>
<dbReference type="PANTHER" id="PTHR12655">
    <property type="entry name" value="ACYL-COA THIOESTERASE"/>
    <property type="match status" value="1"/>
</dbReference>
<reference evidence="7" key="1">
    <citation type="submission" date="2014-04" db="EMBL/GenBank/DDBJ databases">
        <title>Evolutionary Origins and Diversification of the Mycorrhizal Mutualists.</title>
        <authorList>
            <consortium name="DOE Joint Genome Institute"/>
            <consortium name="Mycorrhizal Genomics Consortium"/>
            <person name="Kohler A."/>
            <person name="Kuo A."/>
            <person name="Nagy L.G."/>
            <person name="Floudas D."/>
            <person name="Copeland A."/>
            <person name="Barry K.W."/>
            <person name="Cichocki N."/>
            <person name="Veneault-Fourrey C."/>
            <person name="LaButti K."/>
            <person name="Lindquist E.A."/>
            <person name="Lipzen A."/>
            <person name="Lundell T."/>
            <person name="Morin E."/>
            <person name="Murat C."/>
            <person name="Riley R."/>
            <person name="Ohm R."/>
            <person name="Sun H."/>
            <person name="Tunlid A."/>
            <person name="Henrissat B."/>
            <person name="Grigoriev I.V."/>
            <person name="Hibbett D.S."/>
            <person name="Martin F."/>
        </authorList>
    </citation>
    <scope>NUCLEOTIDE SEQUENCE [LARGE SCALE GENOMIC DNA]</scope>
    <source>
        <strain evidence="7">FD-334 SS-4</strain>
    </source>
</reference>
<organism evidence="6 7">
    <name type="scientific">Hypholoma sublateritium (strain FD-334 SS-4)</name>
    <dbReference type="NCBI Taxonomy" id="945553"/>
    <lineage>
        <taxon>Eukaryota</taxon>
        <taxon>Fungi</taxon>
        <taxon>Dikarya</taxon>
        <taxon>Basidiomycota</taxon>
        <taxon>Agaricomycotina</taxon>
        <taxon>Agaricomycetes</taxon>
        <taxon>Agaricomycetidae</taxon>
        <taxon>Agaricales</taxon>
        <taxon>Agaricineae</taxon>
        <taxon>Strophariaceae</taxon>
        <taxon>Hypholoma</taxon>
    </lineage>
</organism>
<evidence type="ECO:0000313" key="6">
    <source>
        <dbReference type="EMBL" id="KJA15154.1"/>
    </source>
</evidence>
<sequence length="366" mass="40629">MQDSYTELTLPFGSSSQLLEQYTNASGGIRTGKLMEHLDSLAGSIAYKHMLGPGVETLGRIQETGFYIVTASVDRLDMLSPLNPAHDLRLSGQVIHTGTSSMEVAVKMESVRMGQPDETVLIGKCRFSMVCRDAITNGSRKVCPLVINTAEERSLYNLGEHMKERRKTVALKSLSKVPPSSKEAADLHSFYLKHGEGEDAVAGADHVFMADTVVEKCMLMFPQERNVHQKIFGGYLMRLAYELGFTNASMFTQGHTKFLSLDGISFARPVPIGSILRLRSQIVHTATSSQYPILVHVGVKANVVDVTTGLEQTTNDFRFTWCQEHGSSSPNLRHVVPKTYKEAMLWLEGKRALEVGAEIREQHLRR</sequence>
<dbReference type="AlphaFoldDB" id="A0A0D2N7U8"/>
<dbReference type="GO" id="GO:0047617">
    <property type="term" value="F:fatty acyl-CoA hydrolase activity"/>
    <property type="evidence" value="ECO:0007669"/>
    <property type="project" value="TreeGrafter"/>
</dbReference>
<evidence type="ECO:0000256" key="2">
    <source>
        <dbReference type="ARBA" id="ARBA00022737"/>
    </source>
</evidence>
<evidence type="ECO:0000256" key="4">
    <source>
        <dbReference type="ARBA" id="ARBA00022946"/>
    </source>
</evidence>
<feature type="domain" description="HotDog ACOT-type" evidence="5">
    <location>
        <begin position="4"/>
        <end position="135"/>
    </location>
</feature>
<dbReference type="OMA" id="QFNYTFL"/>
<dbReference type="GO" id="GO:0006637">
    <property type="term" value="P:acyl-CoA metabolic process"/>
    <property type="evidence" value="ECO:0007669"/>
    <property type="project" value="TreeGrafter"/>
</dbReference>
<dbReference type="STRING" id="945553.A0A0D2N7U8"/>
<dbReference type="CDD" id="cd03442">
    <property type="entry name" value="BFIT_BACH"/>
    <property type="match status" value="2"/>
</dbReference>
<dbReference type="PROSITE" id="PS51770">
    <property type="entry name" value="HOTDOG_ACOT"/>
    <property type="match status" value="2"/>
</dbReference>
<keyword evidence="4" id="KW-0809">Transit peptide</keyword>
<gene>
    <name evidence="6" type="ORF">HYPSUDRAFT_149535</name>
</gene>
<proteinExistence type="inferred from homology"/>
<comment type="similarity">
    <text evidence="1">Belongs to the acyl coenzyme A hydrolase family.</text>
</comment>
<accession>A0A0D2N7U8</accession>